<keyword evidence="3" id="KW-1185">Reference proteome</keyword>
<organism evidence="2 3">
    <name type="scientific">Gulo gulo</name>
    <name type="common">Wolverine</name>
    <name type="synonym">Gluton</name>
    <dbReference type="NCBI Taxonomy" id="48420"/>
    <lineage>
        <taxon>Eukaryota</taxon>
        <taxon>Metazoa</taxon>
        <taxon>Chordata</taxon>
        <taxon>Craniata</taxon>
        <taxon>Vertebrata</taxon>
        <taxon>Euteleostomi</taxon>
        <taxon>Mammalia</taxon>
        <taxon>Eutheria</taxon>
        <taxon>Laurasiatheria</taxon>
        <taxon>Carnivora</taxon>
        <taxon>Caniformia</taxon>
        <taxon>Musteloidea</taxon>
        <taxon>Mustelidae</taxon>
        <taxon>Guloninae</taxon>
        <taxon>Gulo</taxon>
    </lineage>
</organism>
<accession>A0A9X9LTB9</accession>
<evidence type="ECO:0000313" key="3">
    <source>
        <dbReference type="Proteomes" id="UP000269945"/>
    </source>
</evidence>
<feature type="region of interest" description="Disordered" evidence="1">
    <location>
        <begin position="70"/>
        <end position="99"/>
    </location>
</feature>
<reference evidence="2 3" key="1">
    <citation type="submission" date="2018-10" db="EMBL/GenBank/DDBJ databases">
        <authorList>
            <person name="Ekblom R."/>
            <person name="Jareborg N."/>
        </authorList>
    </citation>
    <scope>NUCLEOTIDE SEQUENCE [LARGE SCALE GENOMIC DNA]</scope>
    <source>
        <tissue evidence="2">Muscle</tissue>
    </source>
</reference>
<proteinExistence type="predicted"/>
<protein>
    <submittedName>
        <fullName evidence="2">Uncharacterized protein</fullName>
    </submittedName>
</protein>
<feature type="non-terminal residue" evidence="2">
    <location>
        <position position="1"/>
    </location>
</feature>
<feature type="region of interest" description="Disordered" evidence="1">
    <location>
        <begin position="23"/>
        <end position="47"/>
    </location>
</feature>
<feature type="non-terminal residue" evidence="2">
    <location>
        <position position="109"/>
    </location>
</feature>
<dbReference type="Proteomes" id="UP000269945">
    <property type="component" value="Unassembled WGS sequence"/>
</dbReference>
<evidence type="ECO:0000256" key="1">
    <source>
        <dbReference type="SAM" id="MobiDB-lite"/>
    </source>
</evidence>
<comment type="caution">
    <text evidence="2">The sequence shown here is derived from an EMBL/GenBank/DDBJ whole genome shotgun (WGS) entry which is preliminary data.</text>
</comment>
<dbReference type="EMBL" id="CYRY02015536">
    <property type="protein sequence ID" value="VCW85505.1"/>
    <property type="molecule type" value="Genomic_DNA"/>
</dbReference>
<name>A0A9X9LTB9_GULGU</name>
<evidence type="ECO:0000313" key="2">
    <source>
        <dbReference type="EMBL" id="VCW85505.1"/>
    </source>
</evidence>
<dbReference type="AlphaFoldDB" id="A0A9X9LTB9"/>
<gene>
    <name evidence="2" type="ORF">BN2614_LOCUS2</name>
</gene>
<sequence length="109" mass="11930">YGQIQVCAKQRLARHGSFSTVQASERIQRKVNSEPSSPYKEEQGSGGYSLEIGSLAAVYRQKIEDSSQRKAFVSKRVMPPSSSLDPAAPFPGLSVDSEYSANPLPHQVF</sequence>